<sequence length="207" mass="22595">MRTSTVCISTSLPMNTHDVYEIQELFNSDCGCAVVICFPGWRELAPCCAAGQLAAGEMALSAAEILSEALIGRPTIHLGGNWNKRCLMPVRTYSWQELLTLVRRRSTIRFMRCGSAAPVKCETLPTFSRAALNSMVAGVVVKCIGRYVESSHSGLMYAHVSDVQCVVYPQHATASLSVVHVKRSTEHINIAAKMLSLFSLTALVLVF</sequence>
<accession>A0A6A4TI25</accession>
<dbReference type="AlphaFoldDB" id="A0A6A4TI25"/>
<organism evidence="1 2">
    <name type="scientific">Scophthalmus maximus</name>
    <name type="common">Turbot</name>
    <name type="synonym">Psetta maxima</name>
    <dbReference type="NCBI Taxonomy" id="52904"/>
    <lineage>
        <taxon>Eukaryota</taxon>
        <taxon>Metazoa</taxon>
        <taxon>Chordata</taxon>
        <taxon>Craniata</taxon>
        <taxon>Vertebrata</taxon>
        <taxon>Euteleostomi</taxon>
        <taxon>Actinopterygii</taxon>
        <taxon>Neopterygii</taxon>
        <taxon>Teleostei</taxon>
        <taxon>Neoteleostei</taxon>
        <taxon>Acanthomorphata</taxon>
        <taxon>Carangaria</taxon>
        <taxon>Pleuronectiformes</taxon>
        <taxon>Pleuronectoidei</taxon>
        <taxon>Scophthalmidae</taxon>
        <taxon>Scophthalmus</taxon>
    </lineage>
</organism>
<comment type="caution">
    <text evidence="1">The sequence shown here is derived from an EMBL/GenBank/DDBJ whole genome shotgun (WGS) entry which is preliminary data.</text>
</comment>
<evidence type="ECO:0000313" key="1">
    <source>
        <dbReference type="EMBL" id="KAF0042491.1"/>
    </source>
</evidence>
<protein>
    <submittedName>
        <fullName evidence="1">Uncharacterized protein</fullName>
    </submittedName>
</protein>
<evidence type="ECO:0000313" key="2">
    <source>
        <dbReference type="Proteomes" id="UP000438429"/>
    </source>
</evidence>
<proteinExistence type="predicted"/>
<dbReference type="EMBL" id="VEVO01000005">
    <property type="protein sequence ID" value="KAF0042491.1"/>
    <property type="molecule type" value="Genomic_DNA"/>
</dbReference>
<reference evidence="1 2" key="1">
    <citation type="submission" date="2019-06" db="EMBL/GenBank/DDBJ databases">
        <title>Draft genomes of female and male turbot (Scophthalmus maximus).</title>
        <authorList>
            <person name="Xu H."/>
            <person name="Xu X.-W."/>
            <person name="Shao C."/>
            <person name="Chen S."/>
        </authorList>
    </citation>
    <scope>NUCLEOTIDE SEQUENCE [LARGE SCALE GENOMIC DNA]</scope>
    <source>
        <strain evidence="1">Ysfricsl-2016a</strain>
        <tissue evidence="1">Blood</tissue>
    </source>
</reference>
<name>A0A6A4TI25_SCOMX</name>
<gene>
    <name evidence="1" type="ORF">F2P81_006023</name>
</gene>
<dbReference type="Proteomes" id="UP000438429">
    <property type="component" value="Unassembled WGS sequence"/>
</dbReference>